<protein>
    <submittedName>
        <fullName evidence="7">Sigma-70 family RNA polymerase sigma factor</fullName>
    </submittedName>
</protein>
<evidence type="ECO:0000259" key="6">
    <source>
        <dbReference type="PROSITE" id="PS00715"/>
    </source>
</evidence>
<evidence type="ECO:0000313" key="8">
    <source>
        <dbReference type="Proteomes" id="UP000289269"/>
    </source>
</evidence>
<dbReference type="Pfam" id="PF04542">
    <property type="entry name" value="Sigma70_r2"/>
    <property type="match status" value="1"/>
</dbReference>
<dbReference type="PROSITE" id="PS00715">
    <property type="entry name" value="SIGMA70_1"/>
    <property type="match status" value="1"/>
</dbReference>
<organism evidence="7 8">
    <name type="scientific">Candidatus Chaera renei</name>
    <dbReference type="NCBI Taxonomy" id="2506947"/>
    <lineage>
        <taxon>Bacteria</taxon>
        <taxon>Candidatus Saccharimonadota</taxon>
        <taxon>Candidatus Saccharimonadia</taxon>
        <taxon>Candidatus Saccharimonadales</taxon>
        <taxon>Candidatus Saccharimonadaceae</taxon>
        <taxon>Candidatus Chaera</taxon>
    </lineage>
</organism>
<dbReference type="PANTHER" id="PTHR30603">
    <property type="entry name" value="RNA POLYMERASE SIGMA FACTOR RPO"/>
    <property type="match status" value="1"/>
</dbReference>
<gene>
    <name evidence="7" type="ORF">EOT04_02465</name>
</gene>
<dbReference type="AlphaFoldDB" id="A0A4Q0AIH0"/>
<dbReference type="InterPro" id="IPR007627">
    <property type="entry name" value="RNA_pol_sigma70_r2"/>
</dbReference>
<name>A0A4Q0AIH0_9BACT</name>
<keyword evidence="3" id="KW-0238">DNA-binding</keyword>
<evidence type="ECO:0000256" key="3">
    <source>
        <dbReference type="ARBA" id="ARBA00023125"/>
    </source>
</evidence>
<proteinExistence type="predicted"/>
<feature type="compositionally biased region" description="Basic and acidic residues" evidence="5">
    <location>
        <begin position="1"/>
        <end position="11"/>
    </location>
</feature>
<feature type="domain" description="RNA polymerase sigma-70" evidence="6">
    <location>
        <begin position="125"/>
        <end position="138"/>
    </location>
</feature>
<dbReference type="SUPFAM" id="SSF88659">
    <property type="entry name" value="Sigma3 and sigma4 domains of RNA polymerase sigma factors"/>
    <property type="match status" value="1"/>
</dbReference>
<dbReference type="GO" id="GO:0003677">
    <property type="term" value="F:DNA binding"/>
    <property type="evidence" value="ECO:0007669"/>
    <property type="project" value="UniProtKB-KW"/>
</dbReference>
<dbReference type="PANTHER" id="PTHR30603:SF47">
    <property type="entry name" value="RNA POLYMERASE SIGMA FACTOR SIGD, CHLOROPLASTIC"/>
    <property type="match status" value="1"/>
</dbReference>
<evidence type="ECO:0000256" key="4">
    <source>
        <dbReference type="ARBA" id="ARBA00023163"/>
    </source>
</evidence>
<dbReference type="Pfam" id="PF00140">
    <property type="entry name" value="Sigma70_r1_2"/>
    <property type="match status" value="1"/>
</dbReference>
<dbReference type="NCBIfam" id="TIGR02937">
    <property type="entry name" value="sigma70-ECF"/>
    <property type="match status" value="1"/>
</dbReference>
<comment type="caution">
    <text evidence="7">The sequence shown here is derived from an EMBL/GenBank/DDBJ whole genome shotgun (WGS) entry which is preliminary data.</text>
</comment>
<dbReference type="GO" id="GO:0006352">
    <property type="term" value="P:DNA-templated transcription initiation"/>
    <property type="evidence" value="ECO:0007669"/>
    <property type="project" value="InterPro"/>
</dbReference>
<dbReference type="InterPro" id="IPR013325">
    <property type="entry name" value="RNA_pol_sigma_r2"/>
</dbReference>
<reference evidence="7" key="1">
    <citation type="submission" date="2019-01" db="EMBL/GenBank/DDBJ databases">
        <title>Genomic signatures and co-occurrence patterns of the ultra-small Saccharimodia (Patescibacteria phylum) suggest a symbiotic lifestyle.</title>
        <authorList>
            <person name="Lemos L."/>
            <person name="Medeiros J."/>
            <person name="Andreote F."/>
            <person name="Fernandes G."/>
            <person name="Varani A."/>
            <person name="Oliveira G."/>
            <person name="Pylro V."/>
        </authorList>
    </citation>
    <scope>NUCLEOTIDE SEQUENCE [LARGE SCALE GENOMIC DNA]</scope>
    <source>
        <strain evidence="7">AMD01</strain>
    </source>
</reference>
<dbReference type="EMBL" id="SCKW01000023">
    <property type="protein sequence ID" value="RWZ79006.1"/>
    <property type="molecule type" value="Genomic_DNA"/>
</dbReference>
<evidence type="ECO:0000256" key="1">
    <source>
        <dbReference type="ARBA" id="ARBA00023015"/>
    </source>
</evidence>
<dbReference type="CDD" id="cd06171">
    <property type="entry name" value="Sigma70_r4"/>
    <property type="match status" value="1"/>
</dbReference>
<keyword evidence="4" id="KW-0804">Transcription</keyword>
<dbReference type="Proteomes" id="UP000289269">
    <property type="component" value="Unassembled WGS sequence"/>
</dbReference>
<evidence type="ECO:0000256" key="2">
    <source>
        <dbReference type="ARBA" id="ARBA00023082"/>
    </source>
</evidence>
<accession>A0A4Q0AIH0</accession>
<sequence length="352" mass="39613">MLRESMSRHPSGETAGYDDGFGAGGHDLPNRHAADAMSWYLNEIGKYPLIDQKEVVELCKDIEAGLYARHKLDSEQEMADPELRADLQSLDQLGRQAKEKLICANLRLVVSWAKRYRGTNLDMSDLVSYGNLGLIRAVEKYDYKLGYRFSTYATWWINQQIQRGVIEANHTVHIPAQRHSELKKLKKAEEIYGAQSGNGRPCPEALAELAGLSVDHVRYLQDIRHFTEVLPSLDESPFEEGDGSDYYHILPAPDAQNPEDIFTGDDSRALEALLNRLAAIEREVITRRFGLEGGKPASLSETAEAVGLSPDDVKRMTYRALDKLRRQAAGAGEGRFGLSELKFDRVKRGRWH</sequence>
<evidence type="ECO:0000256" key="5">
    <source>
        <dbReference type="SAM" id="MobiDB-lite"/>
    </source>
</evidence>
<keyword evidence="8" id="KW-1185">Reference proteome</keyword>
<dbReference type="InterPro" id="IPR009042">
    <property type="entry name" value="RNA_pol_sigma70_r1_2"/>
</dbReference>
<dbReference type="InterPro" id="IPR050239">
    <property type="entry name" value="Sigma-70_RNA_pol_init_factors"/>
</dbReference>
<dbReference type="InterPro" id="IPR000943">
    <property type="entry name" value="RNA_pol_sigma70"/>
</dbReference>
<keyword evidence="2" id="KW-0731">Sigma factor</keyword>
<dbReference type="Pfam" id="PF04545">
    <property type="entry name" value="Sigma70_r4"/>
    <property type="match status" value="1"/>
</dbReference>
<dbReference type="Gene3D" id="1.20.140.160">
    <property type="match status" value="1"/>
</dbReference>
<feature type="region of interest" description="Disordered" evidence="5">
    <location>
        <begin position="1"/>
        <end position="22"/>
    </location>
</feature>
<keyword evidence="1" id="KW-0805">Transcription regulation</keyword>
<dbReference type="Gene3D" id="1.10.601.10">
    <property type="entry name" value="RNA Polymerase Primary Sigma Factor"/>
    <property type="match status" value="1"/>
</dbReference>
<dbReference type="InterPro" id="IPR013324">
    <property type="entry name" value="RNA_pol_sigma_r3/r4-like"/>
</dbReference>
<dbReference type="InterPro" id="IPR014284">
    <property type="entry name" value="RNA_pol_sigma-70_dom"/>
</dbReference>
<dbReference type="GO" id="GO:0016987">
    <property type="term" value="F:sigma factor activity"/>
    <property type="evidence" value="ECO:0007669"/>
    <property type="project" value="UniProtKB-KW"/>
</dbReference>
<dbReference type="SUPFAM" id="SSF88946">
    <property type="entry name" value="Sigma2 domain of RNA polymerase sigma factors"/>
    <property type="match status" value="1"/>
</dbReference>
<dbReference type="InterPro" id="IPR007630">
    <property type="entry name" value="RNA_pol_sigma70_r4"/>
</dbReference>
<evidence type="ECO:0000313" key="7">
    <source>
        <dbReference type="EMBL" id="RWZ79006.1"/>
    </source>
</evidence>
<dbReference type="PRINTS" id="PR00046">
    <property type="entry name" value="SIGMA70FCT"/>
</dbReference>